<proteinExistence type="predicted"/>
<reference evidence="1 2" key="1">
    <citation type="journal article" date="2014" name="PLoS Genet.">
        <title>Phylogenetically driven sequencing of extremely halophilic archaea reveals strategies for static and dynamic osmo-response.</title>
        <authorList>
            <person name="Becker E.A."/>
            <person name="Seitzer P.M."/>
            <person name="Tritt A."/>
            <person name="Larsen D."/>
            <person name="Krusor M."/>
            <person name="Yao A.I."/>
            <person name="Wu D."/>
            <person name="Madern D."/>
            <person name="Eisen J.A."/>
            <person name="Darling A.E."/>
            <person name="Facciotti M.T."/>
        </authorList>
    </citation>
    <scope>NUCLEOTIDE SEQUENCE [LARGE SCALE GENOMIC DNA]</scope>
    <source>
        <strain evidence="1 2">JCM 10990</strain>
    </source>
</reference>
<protein>
    <submittedName>
        <fullName evidence="1">Uncharacterized protein</fullName>
    </submittedName>
</protein>
<dbReference type="Pfam" id="PF25858">
    <property type="entry name" value="DUF7958"/>
    <property type="match status" value="2"/>
</dbReference>
<dbReference type="STRING" id="1227492.C482_18125"/>
<evidence type="ECO:0000313" key="2">
    <source>
        <dbReference type="Proteomes" id="UP000011693"/>
    </source>
</evidence>
<gene>
    <name evidence="1" type="ORF">C482_18125</name>
</gene>
<comment type="caution">
    <text evidence="1">The sequence shown here is derived from an EMBL/GenBank/DDBJ whole genome shotgun (WGS) entry which is preliminary data.</text>
</comment>
<keyword evidence="2" id="KW-1185">Reference proteome</keyword>
<evidence type="ECO:0000313" key="1">
    <source>
        <dbReference type="EMBL" id="ELY94713.1"/>
    </source>
</evidence>
<dbReference type="AlphaFoldDB" id="M0ABI4"/>
<accession>M0ABI4</accession>
<name>M0ABI4_9EURY</name>
<dbReference type="EMBL" id="AOIN01000093">
    <property type="protein sequence ID" value="ELY94713.1"/>
    <property type="molecule type" value="Genomic_DNA"/>
</dbReference>
<dbReference type="Proteomes" id="UP000011693">
    <property type="component" value="Unassembled WGS sequence"/>
</dbReference>
<dbReference type="OrthoDB" id="242611at2157"/>
<dbReference type="RefSeq" id="WP_006169147.1">
    <property type="nucleotide sequence ID" value="NZ_AOIN01000093.1"/>
</dbReference>
<dbReference type="InterPro" id="IPR058264">
    <property type="entry name" value="DUF7958"/>
</dbReference>
<organism evidence="1 2">
    <name type="scientific">Natrialba chahannaoensis JCM 10990</name>
    <dbReference type="NCBI Taxonomy" id="1227492"/>
    <lineage>
        <taxon>Archaea</taxon>
        <taxon>Methanobacteriati</taxon>
        <taxon>Methanobacteriota</taxon>
        <taxon>Stenosarchaea group</taxon>
        <taxon>Halobacteria</taxon>
        <taxon>Halobacteriales</taxon>
        <taxon>Natrialbaceae</taxon>
        <taxon>Natrialba</taxon>
    </lineage>
</organism>
<sequence>MKSEIIGIREGVIGVEVVDPQGNPHLIELAVDNDTADDFHGQDVFPTNPSDRSGEQERIMNQVFARARFEVHTQTEYDILRSGWDPRALRRGIDAIETMSVEKFDTLFYEYYKSLLDPTALRDEYGITDDSTEFDGEPRVALVIKSICIDEHNEYVTDHPLFIFYTAEDLDVNYTAGPDPTCSDRTTEIPVMLPPFDGYPEDLIYPEDFRGLLINNLICQIRDIYRNMGEQPPDQYDINGFGKPHGNFDRDEY</sequence>